<dbReference type="AlphaFoldDB" id="A0A7V6A4W2"/>
<protein>
    <submittedName>
        <fullName evidence="2">Uncharacterized protein</fullName>
    </submittedName>
</protein>
<accession>A0A7V6A4W2</accession>
<evidence type="ECO:0000256" key="1">
    <source>
        <dbReference type="SAM" id="Phobius"/>
    </source>
</evidence>
<sequence length="72" mass="7682">MAAHHDTHEHHDQAAPAYRKKQAFLVLGVFACIAATFAVPGAYVTLGAILVACTLIAVAAKLQPEPPEDEHH</sequence>
<keyword evidence="1" id="KW-0472">Membrane</keyword>
<proteinExistence type="predicted"/>
<keyword evidence="1" id="KW-1133">Transmembrane helix</keyword>
<comment type="caution">
    <text evidence="2">The sequence shown here is derived from an EMBL/GenBank/DDBJ whole genome shotgun (WGS) entry which is preliminary data.</text>
</comment>
<keyword evidence="1" id="KW-0812">Transmembrane</keyword>
<reference evidence="2" key="1">
    <citation type="journal article" date="2020" name="mSystems">
        <title>Genome- and Community-Level Interaction Insights into Carbon Utilization and Element Cycling Functions of Hydrothermarchaeota in Hydrothermal Sediment.</title>
        <authorList>
            <person name="Zhou Z."/>
            <person name="Liu Y."/>
            <person name="Xu W."/>
            <person name="Pan J."/>
            <person name="Luo Z.H."/>
            <person name="Li M."/>
        </authorList>
    </citation>
    <scope>NUCLEOTIDE SEQUENCE [LARGE SCALE GENOMIC DNA]</scope>
    <source>
        <strain evidence="2">SpSt-767</strain>
    </source>
</reference>
<gene>
    <name evidence="2" type="ORF">ENV52_09525</name>
</gene>
<dbReference type="EMBL" id="DTGR01000151">
    <property type="protein sequence ID" value="HHS29923.1"/>
    <property type="molecule type" value="Genomic_DNA"/>
</dbReference>
<feature type="transmembrane region" description="Helical" evidence="1">
    <location>
        <begin position="24"/>
        <end position="57"/>
    </location>
</feature>
<organism evidence="2">
    <name type="scientific">Desulfobacca acetoxidans</name>
    <dbReference type="NCBI Taxonomy" id="60893"/>
    <lineage>
        <taxon>Bacteria</taxon>
        <taxon>Pseudomonadati</taxon>
        <taxon>Thermodesulfobacteriota</taxon>
        <taxon>Desulfobaccia</taxon>
        <taxon>Desulfobaccales</taxon>
        <taxon>Desulfobaccaceae</taxon>
        <taxon>Desulfobacca</taxon>
    </lineage>
</organism>
<evidence type="ECO:0000313" key="2">
    <source>
        <dbReference type="EMBL" id="HHS29923.1"/>
    </source>
</evidence>
<name>A0A7V6A4W2_9BACT</name>